<gene>
    <name evidence="1" type="ORF">GbCGDNIH3_1376</name>
</gene>
<sequence>MVCVLSASWQVADMTLYFSHLRLARNPSARALAVLLRPSESGGRASGERVSAQHHLLWSVFADSEERKRDFLWREERDGSFLTLSARPPLQSDLFQPHRIKSYAPDLAPGARLEFLLRANATRMKRGGKREDVVKAPIDALEQSERAERRMEIASSAGKAWLEQQGEKSGFRVITAIAEDYRQLSLPRPGATDRQAMKLGILDLSGHLEITDPALFLRNLPQGFGRAKSFGCGLMIIRRA</sequence>
<dbReference type="KEGG" id="gbc:GbCGDNIH3_1376"/>
<dbReference type="Gene3D" id="3.30.70.1210">
    <property type="entry name" value="Crispr-associated protein, domain 2"/>
    <property type="match status" value="1"/>
</dbReference>
<dbReference type="CDD" id="cd09727">
    <property type="entry name" value="Cas6_I-E"/>
    <property type="match status" value="1"/>
</dbReference>
<reference evidence="2" key="1">
    <citation type="submission" date="2012-06" db="EMBL/GenBank/DDBJ databases">
        <title>Genome analysis of multiple Granulibacter bethesdensis isolates demonstrates substantial genome diversity.</title>
        <authorList>
            <person name="Greenberg D.E."/>
            <person name="Porcella S.F."/>
            <person name="Zarember K."/>
            <person name="Zelazny A.M."/>
            <person name="Bruno D."/>
            <person name="Martens C."/>
            <person name="Barbian K.D."/>
            <person name="Jaske E."/>
            <person name="Holland S.M."/>
        </authorList>
    </citation>
    <scope>NUCLEOTIDE SEQUENCE [LARGE SCALE GENOMIC DNA]</scope>
    <source>
        <strain evidence="2">CGDNIH3</strain>
    </source>
</reference>
<dbReference type="Pfam" id="PF08798">
    <property type="entry name" value="CRISPR_assoc"/>
    <property type="match status" value="1"/>
</dbReference>
<dbReference type="Gene3D" id="3.30.70.1200">
    <property type="entry name" value="Crispr-associated protein, domain 1"/>
    <property type="match status" value="1"/>
</dbReference>
<dbReference type="InterPro" id="IPR010179">
    <property type="entry name" value="CRISPR-assoc_prot_Cse3"/>
</dbReference>
<evidence type="ECO:0008006" key="3">
    <source>
        <dbReference type="Google" id="ProtNLM"/>
    </source>
</evidence>
<evidence type="ECO:0000313" key="1">
    <source>
        <dbReference type="EMBL" id="AHJ63203.1"/>
    </source>
</evidence>
<dbReference type="Proteomes" id="UP000019438">
    <property type="component" value="Chromosome"/>
</dbReference>
<dbReference type="NCBIfam" id="TIGR01907">
    <property type="entry name" value="casE_Cse3"/>
    <property type="match status" value="1"/>
</dbReference>
<accession>A0AAN0RE44</accession>
<dbReference type="SMART" id="SM01101">
    <property type="entry name" value="CRISPR_assoc"/>
    <property type="match status" value="1"/>
</dbReference>
<organism evidence="1 2">
    <name type="scientific">Granulibacter bethesdensis</name>
    <dbReference type="NCBI Taxonomy" id="364410"/>
    <lineage>
        <taxon>Bacteria</taxon>
        <taxon>Pseudomonadati</taxon>
        <taxon>Pseudomonadota</taxon>
        <taxon>Alphaproteobacteria</taxon>
        <taxon>Acetobacterales</taxon>
        <taxon>Acetobacteraceae</taxon>
        <taxon>Granulibacter</taxon>
    </lineage>
</organism>
<evidence type="ECO:0000313" key="2">
    <source>
        <dbReference type="Proteomes" id="UP000019438"/>
    </source>
</evidence>
<protein>
    <recommendedName>
        <fullName evidence="3">Type I-E CRISPR-associated protein Cas6/Cse3/CasE</fullName>
    </recommendedName>
</protein>
<dbReference type="SUPFAM" id="SSF117987">
    <property type="entry name" value="CRISPR-associated protein"/>
    <property type="match status" value="2"/>
</dbReference>
<dbReference type="AlphaFoldDB" id="A0AAN0RE44"/>
<dbReference type="EMBL" id="CP003181">
    <property type="protein sequence ID" value="AHJ63203.1"/>
    <property type="molecule type" value="Genomic_DNA"/>
</dbReference>
<name>A0AAN0RE44_9PROT</name>
<proteinExistence type="predicted"/>